<dbReference type="PANTHER" id="PTHR13710:SF153">
    <property type="entry name" value="RECQ-LIKE DNA HELICASE BLM"/>
    <property type="match status" value="1"/>
</dbReference>
<comment type="caution">
    <text evidence="7">The sequence shown here is derived from an EMBL/GenBank/DDBJ whole genome shotgun (WGS) entry which is preliminary data.</text>
</comment>
<feature type="domain" description="Helicase ATP-binding" evidence="6">
    <location>
        <begin position="465"/>
        <end position="638"/>
    </location>
</feature>
<evidence type="ECO:0000313" key="8">
    <source>
        <dbReference type="Proteomes" id="UP000789901"/>
    </source>
</evidence>
<keyword evidence="5" id="KW-0175">Coiled coil</keyword>
<keyword evidence="2" id="KW-0238">DNA-binding</keyword>
<evidence type="ECO:0000313" key="7">
    <source>
        <dbReference type="EMBL" id="CAG8479346.1"/>
    </source>
</evidence>
<evidence type="ECO:0000256" key="4">
    <source>
        <dbReference type="ARBA" id="ARBA00023242"/>
    </source>
</evidence>
<dbReference type="PROSITE" id="PS51192">
    <property type="entry name" value="HELICASE_ATP_BIND_1"/>
    <property type="match status" value="1"/>
</dbReference>
<dbReference type="Gene3D" id="3.40.50.300">
    <property type="entry name" value="P-loop containing nucleotide triphosphate hydrolases"/>
    <property type="match status" value="1"/>
</dbReference>
<dbReference type="Proteomes" id="UP000789901">
    <property type="component" value="Unassembled WGS sequence"/>
</dbReference>
<dbReference type="Pfam" id="PF00270">
    <property type="entry name" value="DEAD"/>
    <property type="match status" value="1"/>
</dbReference>
<gene>
    <name evidence="7" type="ORF">GMARGA_LOCUS1161</name>
</gene>
<dbReference type="EMBL" id="CAJVQB010000277">
    <property type="protein sequence ID" value="CAG8479346.1"/>
    <property type="molecule type" value="Genomic_DNA"/>
</dbReference>
<keyword evidence="8" id="KW-1185">Reference proteome</keyword>
<name>A0ABN7U0M8_GIGMA</name>
<dbReference type="SMART" id="SM00487">
    <property type="entry name" value="DEXDc"/>
    <property type="match status" value="1"/>
</dbReference>
<reference evidence="7 8" key="1">
    <citation type="submission" date="2021-06" db="EMBL/GenBank/DDBJ databases">
        <authorList>
            <person name="Kallberg Y."/>
            <person name="Tangrot J."/>
            <person name="Rosling A."/>
        </authorList>
    </citation>
    <scope>NUCLEOTIDE SEQUENCE [LARGE SCALE GENOMIC DNA]</scope>
    <source>
        <strain evidence="7 8">120-4 pot B 10/14</strain>
    </source>
</reference>
<dbReference type="InterPro" id="IPR014001">
    <property type="entry name" value="Helicase_ATP-bd"/>
</dbReference>
<evidence type="ECO:0000256" key="1">
    <source>
        <dbReference type="ARBA" id="ARBA00005446"/>
    </source>
</evidence>
<dbReference type="InterPro" id="IPR011545">
    <property type="entry name" value="DEAD/DEAH_box_helicase_dom"/>
</dbReference>
<evidence type="ECO:0000256" key="5">
    <source>
        <dbReference type="SAM" id="Coils"/>
    </source>
</evidence>
<evidence type="ECO:0000256" key="2">
    <source>
        <dbReference type="ARBA" id="ARBA00023125"/>
    </source>
</evidence>
<keyword evidence="4" id="KW-0539">Nucleus</keyword>
<dbReference type="PANTHER" id="PTHR13710">
    <property type="entry name" value="DNA HELICASE RECQ FAMILY MEMBER"/>
    <property type="match status" value="1"/>
</dbReference>
<sequence length="658" mass="76317">MTGSDYCFFKSKKLDYNPNNYRSLSTLLGFMDAKNVALLWAAVSKHYPNIFPNQQKLINATKTEKLLHVNLKRKTDQIKQLEGELKKTNINEENLLELNVKNAIKSAKLGSTILISKEQYFSLVLMQPCHIAGISYNAVQCLLAIIGVTNQICSRTYHYYQKIYFSSFRTCATSSTKNALKKCIEHILSKGNKTLALGFDCLWSHAILINIQIEHVILIKVLNQISPLLEEASLYLEICIDGDLDSNKTLANVPIVSNIYANLKHLTKNIRNSLYNKKYTRFYAFEDHIMHWFHEYIYLAALQNRKPFETKDLYNINAIEKECSEKQRWNVNKIQQHNQIRANNFANKYKELGSFNFDQKLVPCKFKAQNWLHSNMFYLSFASLIIDFDITIGCIGCHTFSKYTKGLYALCYIYQVFGWKNRILNPEEIKDDIYESMNLIQQIEVITEKIFQYTNLRSGQLEAIESYIGDKKDTLVILKTGGGNYFCYAAFTILFDGFTIVISSLKSLIQNQINHFVQLEVPCSGLLTSSKGTIEYETKLFDEIVLGFTCLLYIATEKLLLNKSVWRLYNYLYDIRKLQLVIDEAHCIFDFCHFREEWKKLEILKQYFPNAQIMALTATLYYADIKALQINLNFDSTHFATIRGSNLFHKELCFLVQS</sequence>
<evidence type="ECO:0000259" key="6">
    <source>
        <dbReference type="PROSITE" id="PS51192"/>
    </source>
</evidence>
<evidence type="ECO:0000256" key="3">
    <source>
        <dbReference type="ARBA" id="ARBA00023235"/>
    </source>
</evidence>
<proteinExistence type="inferred from homology"/>
<dbReference type="InterPro" id="IPR027417">
    <property type="entry name" value="P-loop_NTPase"/>
</dbReference>
<protein>
    <submittedName>
        <fullName evidence="7">17600_t:CDS:1</fullName>
    </submittedName>
</protein>
<feature type="coiled-coil region" evidence="5">
    <location>
        <begin position="71"/>
        <end position="98"/>
    </location>
</feature>
<organism evidence="7 8">
    <name type="scientific">Gigaspora margarita</name>
    <dbReference type="NCBI Taxonomy" id="4874"/>
    <lineage>
        <taxon>Eukaryota</taxon>
        <taxon>Fungi</taxon>
        <taxon>Fungi incertae sedis</taxon>
        <taxon>Mucoromycota</taxon>
        <taxon>Glomeromycotina</taxon>
        <taxon>Glomeromycetes</taxon>
        <taxon>Diversisporales</taxon>
        <taxon>Gigasporaceae</taxon>
        <taxon>Gigaspora</taxon>
    </lineage>
</organism>
<comment type="similarity">
    <text evidence="1">Belongs to the helicase family. RecQ subfamily.</text>
</comment>
<accession>A0ABN7U0M8</accession>
<dbReference type="SUPFAM" id="SSF52540">
    <property type="entry name" value="P-loop containing nucleoside triphosphate hydrolases"/>
    <property type="match status" value="1"/>
</dbReference>
<keyword evidence="3" id="KW-0413">Isomerase</keyword>